<keyword evidence="3" id="KW-0418">Kinase</keyword>
<gene>
    <name evidence="10" type="primary">LOC113392787</name>
</gene>
<dbReference type="PROSITE" id="PS00584">
    <property type="entry name" value="PFKB_KINASES_2"/>
    <property type="match status" value="1"/>
</dbReference>
<dbReference type="HAMAP" id="MF_01876">
    <property type="entry name" value="PsiMP_glycosidase"/>
    <property type="match status" value="1"/>
</dbReference>
<reference evidence="10" key="1">
    <citation type="submission" date="2025-08" db="UniProtKB">
        <authorList>
            <consortium name="RefSeq"/>
        </authorList>
    </citation>
    <scope>IDENTIFICATION</scope>
    <source>
        <tissue evidence="10">Whole body</tissue>
    </source>
</reference>
<dbReference type="GO" id="GO:0006796">
    <property type="term" value="P:phosphate-containing compound metabolic process"/>
    <property type="evidence" value="ECO:0007669"/>
    <property type="project" value="UniProtKB-ARBA"/>
</dbReference>
<evidence type="ECO:0000256" key="2">
    <source>
        <dbReference type="ARBA" id="ARBA00022723"/>
    </source>
</evidence>
<keyword evidence="4" id="KW-0378">Hydrolase</keyword>
<evidence type="ECO:0000256" key="4">
    <source>
        <dbReference type="ARBA" id="ARBA00022801"/>
    </source>
</evidence>
<dbReference type="GO" id="GO:0005737">
    <property type="term" value="C:cytoplasm"/>
    <property type="evidence" value="ECO:0007669"/>
    <property type="project" value="TreeGrafter"/>
</dbReference>
<evidence type="ECO:0000256" key="1">
    <source>
        <dbReference type="ARBA" id="ARBA00022679"/>
    </source>
</evidence>
<dbReference type="InterPro" id="IPR007342">
    <property type="entry name" value="PsuG"/>
</dbReference>
<dbReference type="OrthoDB" id="198885at2759"/>
<dbReference type="InterPro" id="IPR029056">
    <property type="entry name" value="Ribokinase-like"/>
</dbReference>
<feature type="domain" description="Carbohydrate kinase PfkB" evidence="8">
    <location>
        <begin position="381"/>
        <end position="691"/>
    </location>
</feature>
<accession>A0A8B8HK58</accession>
<dbReference type="Proteomes" id="UP001652626">
    <property type="component" value="Chromosome 5"/>
</dbReference>
<dbReference type="Pfam" id="PF04227">
    <property type="entry name" value="Indigoidine_A"/>
    <property type="match status" value="1"/>
</dbReference>
<evidence type="ECO:0000313" key="10">
    <source>
        <dbReference type="RefSeq" id="XP_026485162.2"/>
    </source>
</evidence>
<evidence type="ECO:0000256" key="5">
    <source>
        <dbReference type="ARBA" id="ARBA00023211"/>
    </source>
</evidence>
<keyword evidence="9" id="KW-1185">Reference proteome</keyword>
<sequence length="711" mass="77319">MACLLRVTSRAQMARSLSHSRRHSSYSYPFVYSNEVRDAKADRKPIVALESTIITHGMPYPKNLETALEVEDIIRRQGATPATIAILQGQLTIGLTRDQLQYLAKAKGVIKASRRDLAPVMAARQDGATTVAGTIIAAELADIPIFVTGGIGGVHREGENTMDVSADLTELGRSKMLVVCSGVKSILDIGRTLEYLETQGVTVCSFGESAEFPAFYTTRSGYHAPHRVSDASQAARILQSAYRLQLSSGIVIAVPVPEEYAMDGNVIETVIKNALLEANNQGIRGKEVTPFLLAAVSAATGGVSLDANVALIKNNAKVGADVAFQFQKLRNADNLENALNIGVSKSTAKCMTNSSRQFHTTCRDKGSESVENLIRDDSAGDVLIIGGANVDRTYRVTEDQVQLDGSTHACRTEQCAGGVARNMAEALWRLRDGRARLLTVIGDDAEGQYIQDIAPGLLLDGCIITNARTAIYAAMFDKKGECIMGLGDMDIHNHVTIDLINKHINVLKNAPLVVLDGNLPATTMDYVLKLCTEYKKPVFFEPTDRRKAIKALSSNHRVKYASPNIMELRAMADFLKPKNNITKSNDLEEIINLSKIVLEFVDLLLVTRGSAGVVTIKSVNEITDSSPINSHEFEVRLYSAEVLNHIENVSGAGDCFSSGFIYGVILGLDECKSISFGFSAAKEALLSKRTVPCTFNKHNYNETIKYSAWSF</sequence>
<keyword evidence="1" id="KW-0808">Transferase</keyword>
<dbReference type="Gene3D" id="3.40.1190.20">
    <property type="match status" value="1"/>
</dbReference>
<dbReference type="AlphaFoldDB" id="A0A8B8HK58"/>
<dbReference type="GO" id="GO:0016301">
    <property type="term" value="F:kinase activity"/>
    <property type="evidence" value="ECO:0007669"/>
    <property type="project" value="UniProtKB-KW"/>
</dbReference>
<name>A0A8B8HK58_VANTA</name>
<keyword evidence="6" id="KW-0456">Lyase</keyword>
<protein>
    <submittedName>
        <fullName evidence="10">Uncharacterized protein LOC113392787</fullName>
    </submittedName>
</protein>
<dbReference type="SUPFAM" id="SSF53613">
    <property type="entry name" value="Ribokinase-like"/>
    <property type="match status" value="1"/>
</dbReference>
<evidence type="ECO:0000313" key="9">
    <source>
        <dbReference type="Proteomes" id="UP001652626"/>
    </source>
</evidence>
<dbReference type="Gene3D" id="3.40.1790.10">
    <property type="entry name" value="Indigoidine synthase domain"/>
    <property type="match status" value="1"/>
</dbReference>
<dbReference type="InterPro" id="IPR011611">
    <property type="entry name" value="PfkB_dom"/>
</dbReference>
<evidence type="ECO:0000256" key="6">
    <source>
        <dbReference type="ARBA" id="ARBA00023239"/>
    </source>
</evidence>
<dbReference type="OMA" id="FMLERVR"/>
<dbReference type="InterPro" id="IPR002173">
    <property type="entry name" value="Carboh/pur_kinase_PfkB_CS"/>
</dbReference>
<keyword evidence="5" id="KW-0464">Manganese</keyword>
<keyword evidence="2" id="KW-0479">Metal-binding</keyword>
<keyword evidence="7" id="KW-0326">Glycosidase</keyword>
<dbReference type="GO" id="GO:0016798">
    <property type="term" value="F:hydrolase activity, acting on glycosyl bonds"/>
    <property type="evidence" value="ECO:0007669"/>
    <property type="project" value="UniProtKB-KW"/>
</dbReference>
<dbReference type="InterPro" id="IPR022830">
    <property type="entry name" value="Indigdn_synthA-like"/>
</dbReference>
<evidence type="ECO:0000256" key="7">
    <source>
        <dbReference type="ARBA" id="ARBA00023295"/>
    </source>
</evidence>
<dbReference type="GO" id="GO:0004730">
    <property type="term" value="F:pseudouridylate synthase activity"/>
    <property type="evidence" value="ECO:0007669"/>
    <property type="project" value="InterPro"/>
</dbReference>
<evidence type="ECO:0000259" key="8">
    <source>
        <dbReference type="Pfam" id="PF00294"/>
    </source>
</evidence>
<dbReference type="CDD" id="cd01941">
    <property type="entry name" value="YeiC_kinase_like"/>
    <property type="match status" value="1"/>
</dbReference>
<organism evidence="9 10">
    <name type="scientific">Vanessa tameamea</name>
    <name type="common">Kamehameha butterfly</name>
    <dbReference type="NCBI Taxonomy" id="334116"/>
    <lineage>
        <taxon>Eukaryota</taxon>
        <taxon>Metazoa</taxon>
        <taxon>Ecdysozoa</taxon>
        <taxon>Arthropoda</taxon>
        <taxon>Hexapoda</taxon>
        <taxon>Insecta</taxon>
        <taxon>Pterygota</taxon>
        <taxon>Neoptera</taxon>
        <taxon>Endopterygota</taxon>
        <taxon>Lepidoptera</taxon>
        <taxon>Glossata</taxon>
        <taxon>Ditrysia</taxon>
        <taxon>Papilionoidea</taxon>
        <taxon>Nymphalidae</taxon>
        <taxon>Nymphalinae</taxon>
        <taxon>Vanessa</taxon>
    </lineage>
</organism>
<dbReference type="Pfam" id="PF00294">
    <property type="entry name" value="PfkB"/>
    <property type="match status" value="1"/>
</dbReference>
<evidence type="ECO:0000256" key="3">
    <source>
        <dbReference type="ARBA" id="ARBA00022777"/>
    </source>
</evidence>
<proteinExistence type="inferred from homology"/>
<dbReference type="GeneID" id="113392787"/>
<dbReference type="PANTHER" id="PTHR42909:SF1">
    <property type="entry name" value="CARBOHYDRATE KINASE PFKB DOMAIN-CONTAINING PROTEIN"/>
    <property type="match status" value="1"/>
</dbReference>
<dbReference type="RefSeq" id="XP_026485162.2">
    <property type="nucleotide sequence ID" value="XM_026629377.2"/>
</dbReference>
<dbReference type="GO" id="GO:0046872">
    <property type="term" value="F:metal ion binding"/>
    <property type="evidence" value="ECO:0007669"/>
    <property type="project" value="UniProtKB-KW"/>
</dbReference>
<dbReference type="SUPFAM" id="SSF110581">
    <property type="entry name" value="Indigoidine synthase A-like"/>
    <property type="match status" value="1"/>
</dbReference>
<dbReference type="PANTHER" id="PTHR42909">
    <property type="entry name" value="ZGC:136858"/>
    <property type="match status" value="1"/>
</dbReference>